<keyword evidence="1" id="KW-0812">Transmembrane</keyword>
<dbReference type="EMBL" id="UINC01001599">
    <property type="protein sequence ID" value="SUZ84621.1"/>
    <property type="molecule type" value="Genomic_DNA"/>
</dbReference>
<name>A0A381QYV1_9ZZZZ</name>
<protein>
    <submittedName>
        <fullName evidence="2">Uncharacterized protein</fullName>
    </submittedName>
</protein>
<keyword evidence="1" id="KW-0472">Membrane</keyword>
<keyword evidence="1" id="KW-1133">Transmembrane helix</keyword>
<reference evidence="2" key="1">
    <citation type="submission" date="2018-05" db="EMBL/GenBank/DDBJ databases">
        <authorList>
            <person name="Lanie J.A."/>
            <person name="Ng W.-L."/>
            <person name="Kazmierczak K.M."/>
            <person name="Andrzejewski T.M."/>
            <person name="Davidsen T.M."/>
            <person name="Wayne K.J."/>
            <person name="Tettelin H."/>
            <person name="Glass J.I."/>
            <person name="Rusch D."/>
            <person name="Podicherti R."/>
            <person name="Tsui H.-C.T."/>
            <person name="Winkler M.E."/>
        </authorList>
    </citation>
    <scope>NUCLEOTIDE SEQUENCE</scope>
</reference>
<evidence type="ECO:0000313" key="2">
    <source>
        <dbReference type="EMBL" id="SUZ84621.1"/>
    </source>
</evidence>
<evidence type="ECO:0000256" key="1">
    <source>
        <dbReference type="SAM" id="Phobius"/>
    </source>
</evidence>
<sequence length="93" mass="10752">MLLRIFDKYSNGFLLLAHPPCTGGKQLHCSAGISFYKLGNVTTTFRRYYSFLTVFSYFFLFLIFLSYPSRVSCHYAMIFCCRKRNAATGFLLS</sequence>
<dbReference type="AlphaFoldDB" id="A0A381QYV1"/>
<organism evidence="2">
    <name type="scientific">marine metagenome</name>
    <dbReference type="NCBI Taxonomy" id="408172"/>
    <lineage>
        <taxon>unclassified sequences</taxon>
        <taxon>metagenomes</taxon>
        <taxon>ecological metagenomes</taxon>
    </lineage>
</organism>
<gene>
    <name evidence="2" type="ORF">METZ01_LOCUS37475</name>
</gene>
<proteinExistence type="predicted"/>
<feature type="transmembrane region" description="Helical" evidence="1">
    <location>
        <begin position="48"/>
        <end position="67"/>
    </location>
</feature>
<accession>A0A381QYV1</accession>